<feature type="transmembrane region" description="Helical" evidence="8">
    <location>
        <begin position="693"/>
        <end position="711"/>
    </location>
</feature>
<dbReference type="EnsemblMetazoa" id="ISCW021640-RA">
    <property type="protein sequence ID" value="ISCW021640-PA"/>
    <property type="gene ID" value="ISCW021640"/>
</dbReference>
<feature type="transmembrane region" description="Helical" evidence="8">
    <location>
        <begin position="533"/>
        <end position="557"/>
    </location>
</feature>
<feature type="domain" description="Cas1p 10 TM acyl transferase" evidence="9">
    <location>
        <begin position="303"/>
        <end position="798"/>
    </location>
</feature>
<dbReference type="GO" id="GO:0005794">
    <property type="term" value="C:Golgi apparatus"/>
    <property type="evidence" value="ECO:0007669"/>
    <property type="project" value="UniProtKB-ARBA"/>
</dbReference>
<feature type="transmembrane region" description="Helical" evidence="8">
    <location>
        <begin position="415"/>
        <end position="435"/>
    </location>
</feature>
<gene>
    <name evidence="10" type="ORF">IscW_ISCW021640</name>
</gene>
<keyword evidence="3" id="KW-0808">Transferase</keyword>
<organism>
    <name type="scientific">Ixodes scapularis</name>
    <name type="common">Black-legged tick</name>
    <name type="synonym">Deer tick</name>
    <dbReference type="NCBI Taxonomy" id="6945"/>
    <lineage>
        <taxon>Eukaryota</taxon>
        <taxon>Metazoa</taxon>
        <taxon>Ecdysozoa</taxon>
        <taxon>Arthropoda</taxon>
        <taxon>Chelicerata</taxon>
        <taxon>Arachnida</taxon>
        <taxon>Acari</taxon>
        <taxon>Parasitiformes</taxon>
        <taxon>Ixodida</taxon>
        <taxon>Ixodoidea</taxon>
        <taxon>Ixodidae</taxon>
        <taxon>Ixodinae</taxon>
        <taxon>Ixodes</taxon>
    </lineage>
</organism>
<dbReference type="EMBL" id="ABJB010020475">
    <property type="status" value="NOT_ANNOTATED_CDS"/>
    <property type="molecule type" value="Genomic_DNA"/>
</dbReference>
<evidence type="ECO:0000313" key="12">
    <source>
        <dbReference type="Proteomes" id="UP000001555"/>
    </source>
</evidence>
<feature type="transmembrane region" description="Helical" evidence="8">
    <location>
        <begin position="569"/>
        <end position="593"/>
    </location>
</feature>
<evidence type="ECO:0007829" key="13">
    <source>
        <dbReference type="PeptideAtlas" id="B7Q496"/>
    </source>
</evidence>
<comment type="subcellular location">
    <subcellularLocation>
        <location evidence="1">Membrane</location>
        <topology evidence="1">Multi-pass membrane protein</topology>
    </subcellularLocation>
</comment>
<feature type="transmembrane region" description="Helical" evidence="8">
    <location>
        <begin position="723"/>
        <end position="743"/>
    </location>
</feature>
<evidence type="ECO:0000256" key="4">
    <source>
        <dbReference type="ARBA" id="ARBA00022692"/>
    </source>
</evidence>
<evidence type="ECO:0000256" key="1">
    <source>
        <dbReference type="ARBA" id="ARBA00004141"/>
    </source>
</evidence>
<feature type="transmembrane region" description="Helical" evidence="8">
    <location>
        <begin position="506"/>
        <end position="526"/>
    </location>
</feature>
<evidence type="ECO:0000256" key="6">
    <source>
        <dbReference type="ARBA" id="ARBA00023136"/>
    </source>
</evidence>
<dbReference type="EMBL" id="ABJB010579740">
    <property type="status" value="NOT_ANNOTATED_CDS"/>
    <property type="molecule type" value="Genomic_DNA"/>
</dbReference>
<dbReference type="GO" id="GO:0016740">
    <property type="term" value="F:transferase activity"/>
    <property type="evidence" value="ECO:0007669"/>
    <property type="project" value="UniProtKB-KW"/>
</dbReference>
<evidence type="ECO:0000313" key="10">
    <source>
        <dbReference type="EMBL" id="EEC13668.1"/>
    </source>
</evidence>
<evidence type="ECO:0000259" key="9">
    <source>
        <dbReference type="Pfam" id="PF07779"/>
    </source>
</evidence>
<evidence type="ECO:0000256" key="5">
    <source>
        <dbReference type="ARBA" id="ARBA00022989"/>
    </source>
</evidence>
<evidence type="ECO:0000313" key="11">
    <source>
        <dbReference type="EnsemblMetazoa" id="ISCW021640-PA"/>
    </source>
</evidence>
<keyword evidence="13" id="KW-1267">Proteomics identification</keyword>
<accession>B7Q496</accession>
<dbReference type="EMBL" id="ABJB010908868">
    <property type="status" value="NOT_ANNOTATED_CDS"/>
    <property type="molecule type" value="Genomic_DNA"/>
</dbReference>
<keyword evidence="5 8" id="KW-1133">Transmembrane helix</keyword>
<proteinExistence type="evidence at protein level"/>
<dbReference type="PANTHER" id="PTHR13533:SF1">
    <property type="entry name" value="N-ACETYLNEURAMINATE 9-O-ACETYLTRANSFERASE"/>
    <property type="match status" value="1"/>
</dbReference>
<dbReference type="HOGENOM" id="CLU_008003_1_0_1"/>
<evidence type="ECO:0000256" key="7">
    <source>
        <dbReference type="ARBA" id="ARBA00023180"/>
    </source>
</evidence>
<evidence type="ECO:0000256" key="2">
    <source>
        <dbReference type="ARBA" id="ARBA00010666"/>
    </source>
</evidence>
<dbReference type="EMBL" id="ABJB010302898">
    <property type="status" value="NOT_ANNOTATED_CDS"/>
    <property type="molecule type" value="Genomic_DNA"/>
</dbReference>
<feature type="transmembrane region" description="Helical" evidence="8">
    <location>
        <begin position="319"/>
        <end position="340"/>
    </location>
</feature>
<keyword evidence="4 8" id="KW-0812">Transmembrane</keyword>
<dbReference type="Pfam" id="PF07779">
    <property type="entry name" value="Cas1_AcylT"/>
    <property type="match status" value="1"/>
</dbReference>
<evidence type="ECO:0000256" key="8">
    <source>
        <dbReference type="SAM" id="Phobius"/>
    </source>
</evidence>
<dbReference type="EMBL" id="DS853829">
    <property type="protein sequence ID" value="EEC13668.1"/>
    <property type="molecule type" value="Genomic_DNA"/>
</dbReference>
<dbReference type="EMBL" id="ABJB010245282">
    <property type="status" value="NOT_ANNOTATED_CDS"/>
    <property type="molecule type" value="Genomic_DNA"/>
</dbReference>
<feature type="transmembrane region" description="Helical" evidence="8">
    <location>
        <begin position="793"/>
        <end position="810"/>
    </location>
</feature>
<dbReference type="GO" id="GO:0016020">
    <property type="term" value="C:membrane"/>
    <property type="evidence" value="ECO:0007669"/>
    <property type="project" value="UniProtKB-SubCell"/>
</dbReference>
<dbReference type="VEuPathDB" id="VectorBase:ISCI021640"/>
<dbReference type="OrthoDB" id="1932925at2759"/>
<keyword evidence="12" id="KW-1185">Reference proteome</keyword>
<reference evidence="10 12" key="1">
    <citation type="submission" date="2008-03" db="EMBL/GenBank/DDBJ databases">
        <title>Annotation of Ixodes scapularis.</title>
        <authorList>
            <consortium name="Ixodes scapularis Genome Project Consortium"/>
            <person name="Caler E."/>
            <person name="Hannick L.I."/>
            <person name="Bidwell S."/>
            <person name="Joardar V."/>
            <person name="Thiagarajan M."/>
            <person name="Amedeo P."/>
            <person name="Galinsky K.J."/>
            <person name="Schobel S."/>
            <person name="Inman J."/>
            <person name="Hostetler J."/>
            <person name="Miller J."/>
            <person name="Hammond M."/>
            <person name="Megy K."/>
            <person name="Lawson D."/>
            <person name="Kodira C."/>
            <person name="Sutton G."/>
            <person name="Meyer J."/>
            <person name="Hill C.A."/>
            <person name="Birren B."/>
            <person name="Nene V."/>
            <person name="Collins F."/>
            <person name="Alarcon-Chaidez F."/>
            <person name="Wikel S."/>
            <person name="Strausberg R."/>
        </authorList>
    </citation>
    <scope>NUCLEOTIDE SEQUENCE [LARGE SCALE GENOMIC DNA]</scope>
    <source>
        <strain evidence="12">Wikel</strain>
        <strain evidence="10">Wikel colony</strain>
    </source>
</reference>
<dbReference type="AlphaFoldDB" id="B7Q496"/>
<reference evidence="11" key="2">
    <citation type="submission" date="2020-05" db="UniProtKB">
        <authorList>
            <consortium name="EnsemblMetazoa"/>
        </authorList>
    </citation>
    <scope>IDENTIFICATION</scope>
    <source>
        <strain evidence="11">wikel</strain>
    </source>
</reference>
<dbReference type="GO" id="GO:0005975">
    <property type="term" value="P:carbohydrate metabolic process"/>
    <property type="evidence" value="ECO:0007669"/>
    <property type="project" value="UniProtKB-ARBA"/>
</dbReference>
<comment type="similarity">
    <text evidence="2">Belongs to the PC-esterase family. CASD1 subfamily.</text>
</comment>
<feature type="transmembrane region" description="Helical" evidence="8">
    <location>
        <begin position="455"/>
        <end position="474"/>
    </location>
</feature>
<name>B7Q496_IXOSC</name>
<feature type="transmembrane region" description="Helical" evidence="8">
    <location>
        <begin position="749"/>
        <end position="772"/>
    </location>
</feature>
<dbReference type="VEuPathDB" id="VectorBase:ISCW021640"/>
<sequence length="815" mass="94222">MVEDGRHVNASAEFIHRINAKNCKVVACFVVTGFIVYHGIIHLTYGIDTCKWLLSDGRFQGYHVWQPYGCMLHTYSNAESRMCMRYIAYWGGKNHIVFMGDSRIRQLYLAFVHQVQPSSSLPEEDLKENIHHNLKFVDKDLKLTVEFLWNPMVDAAMRASCARWLSRGSAERPTVLVLGSGTWSIKLSNGSSQAVTEYKANVTQLVPSLDRLANTTRILWLLQDPVVPEKLHPTRRMITNELIDRYNEAATHALRYSSVELWSSIRLISEGYHNDQEDGLHTGAFAVNYAIQILTNMYCNDHMNYNDGTCCSSSEPVTMLQIITFSAFGVISILALAMIVHRHLQLRRARAFRADDVQCLVNGEFSLHRPAIIFGKLSLFYDLTCFNFSTLQLGLIMGYFFLCDRTNFFMKENKYYTHLNFFLPVAYVFALGLFFTEETQHTQVLHRDQTNEWKGWMQLIILIYHTTGASQVLPIYMHVRVLVTSYLFLTGYGHFTYFWHNGDFGLYRLWQMLFRMNLLVVVLCLSMNRPYQFYYFVPLVSFWFVVVFVTMTSIPQVVAASAEANPLQYLYIVLKFVGLFSVVTILYMSEVFFEKIFVTRPWKALFVTTDDSIKEWWFRWKIDRYSVASGMLFAFAHYLLKQYRVVDDNHHGNLFSRENGSSCTAVAHGVLLAFQFYTTFALVCRAKPDCNEIHAYVSFVPIISYIILRNISGLLRTRYSTFFAWFGKISLELFIAQYHIWLAADTHGVLVLVPGYPVLNVIVTSFIFVCISHEIHLLTGKLVVFAIPADWRYMVRNLSIFFLILIPIGIHDGMF</sequence>
<dbReference type="EMBL" id="ABJB010805794">
    <property type="status" value="NOT_ANNOTATED_CDS"/>
    <property type="molecule type" value="Genomic_DNA"/>
</dbReference>
<dbReference type="Proteomes" id="UP000001555">
    <property type="component" value="Unassembled WGS sequence"/>
</dbReference>
<dbReference type="FunCoup" id="B7Q496">
    <property type="interactions" value="451"/>
</dbReference>
<dbReference type="EMBL" id="ABJB010750805">
    <property type="status" value="NOT_ANNOTATED_CDS"/>
    <property type="molecule type" value="Genomic_DNA"/>
</dbReference>
<dbReference type="InParanoid" id="B7Q496"/>
<dbReference type="VEuPathDB" id="VectorBase:ISCP_026362"/>
<dbReference type="EMBL" id="ABJB010831133">
    <property type="status" value="NOT_ANNOTATED_CDS"/>
    <property type="molecule type" value="Genomic_DNA"/>
</dbReference>
<keyword evidence="6 8" id="KW-0472">Membrane</keyword>
<dbReference type="PANTHER" id="PTHR13533">
    <property type="entry name" value="N-ACETYLNEURAMINATE 9-O-ACETYLTRANSFERASE"/>
    <property type="match status" value="1"/>
</dbReference>
<dbReference type="EMBL" id="ABJB010814328">
    <property type="status" value="NOT_ANNOTATED_CDS"/>
    <property type="molecule type" value="Genomic_DNA"/>
</dbReference>
<protein>
    <recommendedName>
        <fullName evidence="9">Cas1p 10 TM acyl transferase domain-containing protein</fullName>
    </recommendedName>
</protein>
<keyword evidence="7" id="KW-0325">Glycoprotein</keyword>
<dbReference type="InterPro" id="IPR012419">
    <property type="entry name" value="Cas1_AcylTrans_dom"/>
</dbReference>
<evidence type="ECO:0000256" key="3">
    <source>
        <dbReference type="ARBA" id="ARBA00022679"/>
    </source>
</evidence>
<dbReference type="EMBL" id="ABJB010078078">
    <property type="status" value="NOT_ANNOTATED_CDS"/>
    <property type="molecule type" value="Genomic_DNA"/>
</dbReference>
<dbReference type="PaxDb" id="6945-B7Q496"/>